<feature type="domain" description="HTH dtxR-type" evidence="5">
    <location>
        <begin position="3"/>
        <end position="64"/>
    </location>
</feature>
<accession>A0A173XHS0</accession>
<dbReference type="PROSITE" id="PS50944">
    <property type="entry name" value="HTH_DTXR"/>
    <property type="match status" value="1"/>
</dbReference>
<gene>
    <name evidence="6" type="primary">mntR_1</name>
    <name evidence="7" type="ORF">DXC39_00770</name>
    <name evidence="6" type="ORF">ERS852407_00385</name>
</gene>
<sequence length="123" mass="13384">MALTMSRENYLKIIYILKKANGEVRSIDIANYMELSKPSVCAAVKQLQAQGYITKAGNGIIELTESGRAEAEEVFERHCFFEEKLIAAGVSPEQAHADAARLEHAVSNESFQALKKAGLPAGS</sequence>
<dbReference type="Pfam" id="PF02742">
    <property type="entry name" value="Fe_dep_repr_C"/>
    <property type="match status" value="1"/>
</dbReference>
<dbReference type="SUPFAM" id="SSF46785">
    <property type="entry name" value="Winged helix' DNA-binding domain"/>
    <property type="match status" value="1"/>
</dbReference>
<reference evidence="7 9" key="2">
    <citation type="submission" date="2018-08" db="EMBL/GenBank/DDBJ databases">
        <title>A genome reference for cultivated species of the human gut microbiota.</title>
        <authorList>
            <person name="Zou Y."/>
            <person name="Xue W."/>
            <person name="Luo G."/>
        </authorList>
    </citation>
    <scope>NUCLEOTIDE SEQUENCE [LARGE SCALE GENOMIC DNA]</scope>
    <source>
        <strain evidence="7 9">TF05-11AC</strain>
    </source>
</reference>
<keyword evidence="2" id="KW-0805">Transcription regulation</keyword>
<dbReference type="InterPro" id="IPR036390">
    <property type="entry name" value="WH_DNA-bd_sf"/>
</dbReference>
<dbReference type="EMBL" id="QSSQ01000001">
    <property type="protein sequence ID" value="RGM08535.1"/>
    <property type="molecule type" value="Genomic_DNA"/>
</dbReference>
<keyword evidence="3" id="KW-0238">DNA-binding</keyword>
<dbReference type="GO" id="GO:0003700">
    <property type="term" value="F:DNA-binding transcription factor activity"/>
    <property type="evidence" value="ECO:0007669"/>
    <property type="project" value="InterPro"/>
</dbReference>
<evidence type="ECO:0000256" key="1">
    <source>
        <dbReference type="ARBA" id="ARBA00007871"/>
    </source>
</evidence>
<comment type="similarity">
    <text evidence="1">Belongs to the DtxR/MntR family.</text>
</comment>
<dbReference type="AlphaFoldDB" id="A0A173XHS0"/>
<dbReference type="GO" id="GO:0046983">
    <property type="term" value="F:protein dimerization activity"/>
    <property type="evidence" value="ECO:0007669"/>
    <property type="project" value="InterPro"/>
</dbReference>
<organism evidence="6 8">
    <name type="scientific">Hungatella hathewayi</name>
    <dbReference type="NCBI Taxonomy" id="154046"/>
    <lineage>
        <taxon>Bacteria</taxon>
        <taxon>Bacillati</taxon>
        <taxon>Bacillota</taxon>
        <taxon>Clostridia</taxon>
        <taxon>Lachnospirales</taxon>
        <taxon>Lachnospiraceae</taxon>
        <taxon>Hungatella</taxon>
    </lineage>
</organism>
<dbReference type="InterPro" id="IPR022689">
    <property type="entry name" value="Iron_dep_repressor"/>
</dbReference>
<evidence type="ECO:0000313" key="7">
    <source>
        <dbReference type="EMBL" id="RGM08535.1"/>
    </source>
</evidence>
<dbReference type="PANTHER" id="PTHR33238">
    <property type="entry name" value="IRON (METAL) DEPENDENT REPRESSOR, DTXR FAMILY"/>
    <property type="match status" value="1"/>
</dbReference>
<dbReference type="InterPro" id="IPR001367">
    <property type="entry name" value="Fe_dep_repressor"/>
</dbReference>
<dbReference type="InterPro" id="IPR022687">
    <property type="entry name" value="HTH_DTXR"/>
</dbReference>
<evidence type="ECO:0000256" key="3">
    <source>
        <dbReference type="ARBA" id="ARBA00023125"/>
    </source>
</evidence>
<evidence type="ECO:0000259" key="5">
    <source>
        <dbReference type="PROSITE" id="PS50944"/>
    </source>
</evidence>
<dbReference type="RefSeq" id="WP_055652785.1">
    <property type="nucleotide sequence ID" value="NZ_CABIXC010000001.1"/>
</dbReference>
<dbReference type="Proteomes" id="UP000261257">
    <property type="component" value="Unassembled WGS sequence"/>
</dbReference>
<dbReference type="SMART" id="SM00529">
    <property type="entry name" value="HTH_DTXR"/>
    <property type="match status" value="1"/>
</dbReference>
<dbReference type="Gene3D" id="1.10.60.10">
    <property type="entry name" value="Iron dependent repressor, metal binding and dimerisation domain"/>
    <property type="match status" value="1"/>
</dbReference>
<name>A0A173XHS0_9FIRM</name>
<dbReference type="Proteomes" id="UP000095651">
    <property type="component" value="Unassembled WGS sequence"/>
</dbReference>
<dbReference type="SUPFAM" id="SSF47979">
    <property type="entry name" value="Iron-dependent repressor protein, dimerization domain"/>
    <property type="match status" value="1"/>
</dbReference>
<dbReference type="GO" id="GO:0046914">
    <property type="term" value="F:transition metal ion binding"/>
    <property type="evidence" value="ECO:0007669"/>
    <property type="project" value="InterPro"/>
</dbReference>
<evidence type="ECO:0000256" key="2">
    <source>
        <dbReference type="ARBA" id="ARBA00023015"/>
    </source>
</evidence>
<reference evidence="6 8" key="1">
    <citation type="submission" date="2015-09" db="EMBL/GenBank/DDBJ databases">
        <authorList>
            <consortium name="Pathogen Informatics"/>
        </authorList>
    </citation>
    <scope>NUCLEOTIDE SEQUENCE [LARGE SCALE GENOMIC DNA]</scope>
    <source>
        <strain evidence="6 8">2789STDY5608850</strain>
    </source>
</reference>
<evidence type="ECO:0000256" key="4">
    <source>
        <dbReference type="ARBA" id="ARBA00023163"/>
    </source>
</evidence>
<dbReference type="EMBL" id="CYZE01000001">
    <property type="protein sequence ID" value="CUN50185.1"/>
    <property type="molecule type" value="Genomic_DNA"/>
</dbReference>
<keyword evidence="4" id="KW-0804">Transcription</keyword>
<dbReference type="InterPro" id="IPR036421">
    <property type="entry name" value="Fe_dep_repressor_sf"/>
</dbReference>
<evidence type="ECO:0000313" key="6">
    <source>
        <dbReference type="EMBL" id="CUN50185.1"/>
    </source>
</evidence>
<evidence type="ECO:0000313" key="9">
    <source>
        <dbReference type="Proteomes" id="UP000261257"/>
    </source>
</evidence>
<dbReference type="Pfam" id="PF01325">
    <property type="entry name" value="Fe_dep_repress"/>
    <property type="match status" value="1"/>
</dbReference>
<protein>
    <submittedName>
        <fullName evidence="7">Metal-dependent transcriptional regulator</fullName>
    </submittedName>
    <submittedName>
        <fullName evidence="6">Mn-dependent transcriptional regulator</fullName>
    </submittedName>
</protein>
<evidence type="ECO:0000313" key="8">
    <source>
        <dbReference type="Proteomes" id="UP000095651"/>
    </source>
</evidence>
<dbReference type="InterPro" id="IPR050536">
    <property type="entry name" value="DtxR_MntR_Metal-Reg"/>
</dbReference>
<dbReference type="GO" id="GO:0003677">
    <property type="term" value="F:DNA binding"/>
    <property type="evidence" value="ECO:0007669"/>
    <property type="project" value="UniProtKB-KW"/>
</dbReference>
<dbReference type="PANTHER" id="PTHR33238:SF7">
    <property type="entry name" value="IRON-DEPENDENT TRANSCRIPTIONAL REGULATOR"/>
    <property type="match status" value="1"/>
</dbReference>
<proteinExistence type="inferred from homology"/>
<dbReference type="Gene3D" id="1.10.10.10">
    <property type="entry name" value="Winged helix-like DNA-binding domain superfamily/Winged helix DNA-binding domain"/>
    <property type="match status" value="1"/>
</dbReference>
<dbReference type="InterPro" id="IPR036388">
    <property type="entry name" value="WH-like_DNA-bd_sf"/>
</dbReference>